<evidence type="ECO:0000313" key="3">
    <source>
        <dbReference type="Proteomes" id="UP000250235"/>
    </source>
</evidence>
<name>A0A2Z7DH32_9LAMI</name>
<feature type="compositionally biased region" description="Polar residues" evidence="1">
    <location>
        <begin position="15"/>
        <end position="24"/>
    </location>
</feature>
<dbReference type="EMBL" id="KQ987744">
    <property type="protein sequence ID" value="KZV56943.1"/>
    <property type="molecule type" value="Genomic_DNA"/>
</dbReference>
<gene>
    <name evidence="2" type="ORF">F511_16888</name>
</gene>
<protein>
    <submittedName>
        <fullName evidence="2">Uncharacterized protein</fullName>
    </submittedName>
</protein>
<keyword evidence="3" id="KW-1185">Reference proteome</keyword>
<evidence type="ECO:0000313" key="2">
    <source>
        <dbReference type="EMBL" id="KZV56943.1"/>
    </source>
</evidence>
<evidence type="ECO:0000256" key="1">
    <source>
        <dbReference type="SAM" id="MobiDB-lite"/>
    </source>
</evidence>
<organism evidence="2 3">
    <name type="scientific">Dorcoceras hygrometricum</name>
    <dbReference type="NCBI Taxonomy" id="472368"/>
    <lineage>
        <taxon>Eukaryota</taxon>
        <taxon>Viridiplantae</taxon>
        <taxon>Streptophyta</taxon>
        <taxon>Embryophyta</taxon>
        <taxon>Tracheophyta</taxon>
        <taxon>Spermatophyta</taxon>
        <taxon>Magnoliopsida</taxon>
        <taxon>eudicotyledons</taxon>
        <taxon>Gunneridae</taxon>
        <taxon>Pentapetalae</taxon>
        <taxon>asterids</taxon>
        <taxon>lamiids</taxon>
        <taxon>Lamiales</taxon>
        <taxon>Gesneriaceae</taxon>
        <taxon>Didymocarpoideae</taxon>
        <taxon>Trichosporeae</taxon>
        <taxon>Loxocarpinae</taxon>
        <taxon>Dorcoceras</taxon>
    </lineage>
</organism>
<feature type="region of interest" description="Disordered" evidence="1">
    <location>
        <begin position="1"/>
        <end position="35"/>
    </location>
</feature>
<proteinExistence type="predicted"/>
<sequence>MSSPDYDLVVRSAESIDNSSTPEASNREDENPSLTDNYRARIVRIDQDEARLTTQGCTWYEIKASTLRQSDISYVKDTAGITSLYEIIIPHIHARAHRLPAGFHTFYINQIDRGLSIGYPRMRASGESSTTKHRLLHASGSHPIPPPNDPKTNQYNQDLGLIHSINGNHLKSPNEGSSIDHQVTIHLHAQNITMFPTHETWYFTSQMLVSSSGGLILILTAQSTRNEFRIHNAMPDLLIGAFTQGLRGGNFFKSRLMSLLLKSRSMLMWKKYSPRGGMNRDYHIGWSGCSDRETPAEAIQARTSFVVGRIHCLNTLEAFCLRAKGSVDGFCNGNNQQVATVHPDENYSSLYTQTQATVIQSQALQDQRLDNQLQAYLHQLVNQSLAHLDHQLMYQSFLFTSTTACATADLSSSTDYDDVTDYIIIDGPLRCSSWFPFDVPAGPPSSSSACSWFLSFQLVHYALAGSTWPPPDYEQLTQLWTSPLLIQLPFTMINQTSC</sequence>
<dbReference type="Proteomes" id="UP000250235">
    <property type="component" value="Unassembled WGS sequence"/>
</dbReference>
<accession>A0A2Z7DH32</accession>
<dbReference type="AlphaFoldDB" id="A0A2Z7DH32"/>
<reference evidence="2 3" key="1">
    <citation type="journal article" date="2015" name="Proc. Natl. Acad. Sci. U.S.A.">
        <title>The resurrection genome of Boea hygrometrica: A blueprint for survival of dehydration.</title>
        <authorList>
            <person name="Xiao L."/>
            <person name="Yang G."/>
            <person name="Zhang L."/>
            <person name="Yang X."/>
            <person name="Zhao S."/>
            <person name="Ji Z."/>
            <person name="Zhou Q."/>
            <person name="Hu M."/>
            <person name="Wang Y."/>
            <person name="Chen M."/>
            <person name="Xu Y."/>
            <person name="Jin H."/>
            <person name="Xiao X."/>
            <person name="Hu G."/>
            <person name="Bao F."/>
            <person name="Hu Y."/>
            <person name="Wan P."/>
            <person name="Li L."/>
            <person name="Deng X."/>
            <person name="Kuang T."/>
            <person name="Xiang C."/>
            <person name="Zhu J.K."/>
            <person name="Oliver M.J."/>
            <person name="He Y."/>
        </authorList>
    </citation>
    <scope>NUCLEOTIDE SEQUENCE [LARGE SCALE GENOMIC DNA]</scope>
    <source>
        <strain evidence="3">cv. XS01</strain>
    </source>
</reference>